<feature type="transmembrane region" description="Helical" evidence="8">
    <location>
        <begin position="452"/>
        <end position="475"/>
    </location>
</feature>
<accession>A0AA37N655</accession>
<dbReference type="AlphaFoldDB" id="A0AA37N655"/>
<keyword evidence="4 8" id="KW-0812">Transmembrane</keyword>
<name>A0AA37N655_9FIRM</name>
<evidence type="ECO:0000256" key="1">
    <source>
        <dbReference type="ARBA" id="ARBA00004651"/>
    </source>
</evidence>
<dbReference type="InterPro" id="IPR004299">
    <property type="entry name" value="MBOAT_fam"/>
</dbReference>
<evidence type="ECO:0000256" key="7">
    <source>
        <dbReference type="PIRNR" id="PIRNR016636"/>
    </source>
</evidence>
<evidence type="ECO:0000313" key="10">
    <source>
        <dbReference type="Proteomes" id="UP001055091"/>
    </source>
</evidence>
<feature type="transmembrane region" description="Helical" evidence="8">
    <location>
        <begin position="128"/>
        <end position="151"/>
    </location>
</feature>
<dbReference type="PIRSF" id="PIRSF500217">
    <property type="entry name" value="AlgI"/>
    <property type="match status" value="1"/>
</dbReference>
<dbReference type="GO" id="GO:0016746">
    <property type="term" value="F:acyltransferase activity"/>
    <property type="evidence" value="ECO:0007669"/>
    <property type="project" value="UniProtKB-KW"/>
</dbReference>
<keyword evidence="3 7" id="KW-1003">Cell membrane</keyword>
<feature type="transmembrane region" description="Helical" evidence="8">
    <location>
        <begin position="344"/>
        <end position="361"/>
    </location>
</feature>
<evidence type="ECO:0000313" key="9">
    <source>
        <dbReference type="EMBL" id="GKG99035.1"/>
    </source>
</evidence>
<evidence type="ECO:0000256" key="8">
    <source>
        <dbReference type="SAM" id="Phobius"/>
    </source>
</evidence>
<comment type="subcellular location">
    <subcellularLocation>
        <location evidence="1">Cell membrane</location>
        <topology evidence="1">Multi-pass membrane protein</topology>
    </subcellularLocation>
</comment>
<feature type="transmembrane region" description="Helical" evidence="8">
    <location>
        <begin position="406"/>
        <end position="423"/>
    </location>
</feature>
<sequence length="528" mass="61234">MSLTSFYFFVFVLFVLTVYFIIPIKYRWLSLLICSYIFYAFAGIEYVIFLLFTTITTYITGVQLNRYNIDLDNAIKRSKSNNKNNIKLLYKKKKKKILLPGLIINLSVLVVFKYTNDFISYINSFVKIFKVDVVVNPITLLVPLGLSYYIFQSVGYIIDLYRNKYRAEKNFFRYALFISYFPQIIQGPISRYDELSKQLFIGHSFDSVRIKNGAVLMLWGLFKKLVIADRLGLLVNAIFNNYPEYLGSYIIVGGVLYSFQVYGDFSGGIDIARGVSEMLGIILPQNFQRPFFATSLQEYWRRWHISLNNWLRDYIFYPISLSKTFVKLGKKCRSLLGQRIGKNLAIYIATLIVRLIMAIWHGMSLKYIVQGLFHGLLIICGIHFAPELKLLTNKLKIRTNCFSWKLYQIIRTFILAGIARIIVRADNITVAWEMLKSTITVYNPWILVDGSLFRLGLSAADFMLVIFALLVLFCVSLCQECGIHIRESLNKQNIVFQWIIIYGLFICIVIFGIYGSGYDASSFIYQQF</sequence>
<evidence type="ECO:0000256" key="3">
    <source>
        <dbReference type="ARBA" id="ARBA00022475"/>
    </source>
</evidence>
<dbReference type="InterPro" id="IPR024194">
    <property type="entry name" value="Ac/AlaTfrase_AlgI/DltB"/>
</dbReference>
<feature type="transmembrane region" description="Helical" evidence="8">
    <location>
        <begin position="6"/>
        <end position="24"/>
    </location>
</feature>
<dbReference type="RefSeq" id="WP_244052454.1">
    <property type="nucleotide sequence ID" value="NZ_BQNJ01000001.1"/>
</dbReference>
<comment type="caution">
    <text evidence="9">The sequence shown here is derived from an EMBL/GenBank/DDBJ whole genome shotgun (WGS) entry which is preliminary data.</text>
</comment>
<dbReference type="Pfam" id="PF03062">
    <property type="entry name" value="MBOAT"/>
    <property type="match status" value="1"/>
</dbReference>
<dbReference type="PANTHER" id="PTHR13285">
    <property type="entry name" value="ACYLTRANSFERASE"/>
    <property type="match status" value="1"/>
</dbReference>
<evidence type="ECO:0000256" key="4">
    <source>
        <dbReference type="ARBA" id="ARBA00022692"/>
    </source>
</evidence>
<keyword evidence="6 7" id="KW-0472">Membrane</keyword>
<dbReference type="GO" id="GO:0005886">
    <property type="term" value="C:plasma membrane"/>
    <property type="evidence" value="ECO:0007669"/>
    <property type="project" value="UniProtKB-SubCell"/>
</dbReference>
<dbReference type="PANTHER" id="PTHR13285:SF18">
    <property type="entry name" value="PROTEIN-CYSTEINE N-PALMITOYLTRANSFERASE RASP"/>
    <property type="match status" value="1"/>
</dbReference>
<dbReference type="PIRSF" id="PIRSF016636">
    <property type="entry name" value="AlgI_DltB"/>
    <property type="match status" value="1"/>
</dbReference>
<dbReference type="InterPro" id="IPR028362">
    <property type="entry name" value="AlgI"/>
</dbReference>
<dbReference type="InterPro" id="IPR051085">
    <property type="entry name" value="MB_O-acyltransferase"/>
</dbReference>
<feature type="transmembrane region" description="Helical" evidence="8">
    <location>
        <begin position="97"/>
        <end position="116"/>
    </location>
</feature>
<organism evidence="9 10">
    <name type="scientific">Hungatella hathewayi</name>
    <dbReference type="NCBI Taxonomy" id="154046"/>
    <lineage>
        <taxon>Bacteria</taxon>
        <taxon>Bacillati</taxon>
        <taxon>Bacillota</taxon>
        <taxon>Clostridia</taxon>
        <taxon>Lachnospirales</taxon>
        <taxon>Lachnospiraceae</taxon>
        <taxon>Hungatella</taxon>
    </lineage>
</organism>
<keyword evidence="7" id="KW-0012">Acyltransferase</keyword>
<keyword evidence="7" id="KW-0808">Transferase</keyword>
<feature type="transmembrane region" description="Helical" evidence="8">
    <location>
        <begin position="495"/>
        <end position="514"/>
    </location>
</feature>
<gene>
    <name evidence="9" type="ORF">CE91St55_10170</name>
</gene>
<feature type="transmembrane region" description="Helical" evidence="8">
    <location>
        <begin position="367"/>
        <end position="385"/>
    </location>
</feature>
<dbReference type="Proteomes" id="UP001055091">
    <property type="component" value="Unassembled WGS sequence"/>
</dbReference>
<protein>
    <submittedName>
        <fullName evidence="9">Alginate O-acetyltransferase</fullName>
    </submittedName>
</protein>
<proteinExistence type="inferred from homology"/>
<dbReference type="GO" id="GO:0042121">
    <property type="term" value="P:alginic acid biosynthetic process"/>
    <property type="evidence" value="ECO:0007669"/>
    <property type="project" value="InterPro"/>
</dbReference>
<evidence type="ECO:0000256" key="2">
    <source>
        <dbReference type="ARBA" id="ARBA00010323"/>
    </source>
</evidence>
<evidence type="ECO:0000256" key="6">
    <source>
        <dbReference type="ARBA" id="ARBA00023136"/>
    </source>
</evidence>
<dbReference type="EMBL" id="BQNJ01000001">
    <property type="protein sequence ID" value="GKG99035.1"/>
    <property type="molecule type" value="Genomic_DNA"/>
</dbReference>
<reference evidence="9" key="1">
    <citation type="submission" date="2022-01" db="EMBL/GenBank/DDBJ databases">
        <title>Novel bile acid biosynthetic pathways are enriched in the microbiome of centenarians.</title>
        <authorList>
            <person name="Sato Y."/>
            <person name="Atarashi K."/>
            <person name="Plichta R.D."/>
            <person name="Arai Y."/>
            <person name="Sasajima S."/>
            <person name="Kearney M.S."/>
            <person name="Suda W."/>
            <person name="Takeshita K."/>
            <person name="Sasaki T."/>
            <person name="Okamoto S."/>
            <person name="Skelly N.A."/>
            <person name="Okamura Y."/>
            <person name="Vlamakis H."/>
            <person name="Li Y."/>
            <person name="Tanoue T."/>
            <person name="Takei H."/>
            <person name="Nittono H."/>
            <person name="Narushima S."/>
            <person name="Irie J."/>
            <person name="Itoh H."/>
            <person name="Moriya K."/>
            <person name="Sugiura Y."/>
            <person name="Suematsu M."/>
            <person name="Moritoki N."/>
            <person name="Shibata S."/>
            <person name="Littman R.D."/>
            <person name="Fischbach A.M."/>
            <person name="Uwamino Y."/>
            <person name="Inoue T."/>
            <person name="Honda A."/>
            <person name="Hattori M."/>
            <person name="Murai T."/>
            <person name="Xavier J.R."/>
            <person name="Hirose N."/>
            <person name="Honda K."/>
        </authorList>
    </citation>
    <scope>NUCLEOTIDE SEQUENCE</scope>
    <source>
        <strain evidence="9">CE91-St55</strain>
    </source>
</reference>
<feature type="transmembrane region" description="Helical" evidence="8">
    <location>
        <begin position="36"/>
        <end position="59"/>
    </location>
</feature>
<evidence type="ECO:0000256" key="5">
    <source>
        <dbReference type="ARBA" id="ARBA00022989"/>
    </source>
</evidence>
<comment type="similarity">
    <text evidence="2 7">Belongs to the membrane-bound acyltransferase family.</text>
</comment>
<keyword evidence="5 8" id="KW-1133">Transmembrane helix</keyword>